<feature type="transmembrane region" description="Helical" evidence="3">
    <location>
        <begin position="119"/>
        <end position="141"/>
    </location>
</feature>
<evidence type="ECO:0000313" key="4">
    <source>
        <dbReference type="EMBL" id="OGY25475.1"/>
    </source>
</evidence>
<proteinExistence type="predicted"/>
<evidence type="ECO:0000256" key="2">
    <source>
        <dbReference type="SAM" id="MobiDB-lite"/>
    </source>
</evidence>
<keyword evidence="1" id="KW-0175">Coiled coil</keyword>
<dbReference type="AlphaFoldDB" id="A0A1G1WCR0"/>
<keyword evidence="3" id="KW-0812">Transmembrane</keyword>
<sequence length="496" mass="54300">MKRLEFDEKNNLADVLKAIQNEPETEIEIYIFPGSEILKDSANKSVIELLAKQLDKKIVLKGEEGPKQVADETTSKKEGKEEDEHGFVEGKDVAEERVGESKFSLPKFPKLKFLKGPRWLFFLAGFIGLVIIAVILTFWLVPTATVTLTAEQKFKESELALIASAEAEEVDVDKGILPLKTLDTTIEDVLETKATGTKTVGTNAKGRVKIVNRDTKNKTFFAGTTIKTISNPILTFTLDETATISASPAGCIADCKETAVNVTAKEIGEKGNLAAGTKFQVGSVTDTTKVVAESLTNFTGGSSKKITVVSANDQKKAKEELLEKMEKKAKEELEKSNPGIVIPEGGLEPQILNEAYSKKTGEEALDFRLSLEVKFTAKIFSEEDLINLMIGSISETLPSGFEIDKEASVVESEILEKGDTDLKILGKIKASLVPIINTDEVVKNISGKDFGSTDKYLKSMNSITSFEIKLSPSVFRIFGTMPFARSRIKVELVQKE</sequence>
<comment type="caution">
    <text evidence="4">The sequence shown here is derived from an EMBL/GenBank/DDBJ whole genome shotgun (WGS) entry which is preliminary data.</text>
</comment>
<feature type="region of interest" description="Disordered" evidence="2">
    <location>
        <begin position="66"/>
        <end position="91"/>
    </location>
</feature>
<dbReference type="EMBL" id="MHCS01000045">
    <property type="protein sequence ID" value="OGY25475.1"/>
    <property type="molecule type" value="Genomic_DNA"/>
</dbReference>
<gene>
    <name evidence="4" type="ORF">A2Z11_03540</name>
</gene>
<accession>A0A1G1WCR0</accession>
<organism evidence="4 5">
    <name type="scientific">Candidatus Woykebacteria bacterium RBG_16_43_9</name>
    <dbReference type="NCBI Taxonomy" id="1802596"/>
    <lineage>
        <taxon>Bacteria</taxon>
        <taxon>Candidatus Woykeibacteriota</taxon>
    </lineage>
</organism>
<keyword evidence="3" id="KW-1133">Transmembrane helix</keyword>
<dbReference type="STRING" id="1802596.A2Z11_03540"/>
<feature type="coiled-coil region" evidence="1">
    <location>
        <begin position="308"/>
        <end position="335"/>
    </location>
</feature>
<keyword evidence="3" id="KW-0472">Membrane</keyword>
<dbReference type="Proteomes" id="UP000176389">
    <property type="component" value="Unassembled WGS sequence"/>
</dbReference>
<evidence type="ECO:0000256" key="1">
    <source>
        <dbReference type="SAM" id="Coils"/>
    </source>
</evidence>
<evidence type="ECO:0000313" key="5">
    <source>
        <dbReference type="Proteomes" id="UP000176389"/>
    </source>
</evidence>
<evidence type="ECO:0008006" key="6">
    <source>
        <dbReference type="Google" id="ProtNLM"/>
    </source>
</evidence>
<protein>
    <recommendedName>
        <fullName evidence="6">Baseplate protein J-like domain-containing protein</fullName>
    </recommendedName>
</protein>
<name>A0A1G1WCR0_9BACT</name>
<evidence type="ECO:0000256" key="3">
    <source>
        <dbReference type="SAM" id="Phobius"/>
    </source>
</evidence>
<reference evidence="4 5" key="1">
    <citation type="journal article" date="2016" name="Nat. Commun.">
        <title>Thousands of microbial genomes shed light on interconnected biogeochemical processes in an aquifer system.</title>
        <authorList>
            <person name="Anantharaman K."/>
            <person name="Brown C.T."/>
            <person name="Hug L.A."/>
            <person name="Sharon I."/>
            <person name="Castelle C.J."/>
            <person name="Probst A.J."/>
            <person name="Thomas B.C."/>
            <person name="Singh A."/>
            <person name="Wilkins M.J."/>
            <person name="Karaoz U."/>
            <person name="Brodie E.L."/>
            <person name="Williams K.H."/>
            <person name="Hubbard S.S."/>
            <person name="Banfield J.F."/>
        </authorList>
    </citation>
    <scope>NUCLEOTIDE SEQUENCE [LARGE SCALE GENOMIC DNA]</scope>
</reference>